<dbReference type="EMBL" id="CP000828">
    <property type="protein sequence ID" value="ABW28898.1"/>
    <property type="molecule type" value="Genomic_DNA"/>
</dbReference>
<dbReference type="KEGG" id="amr:AM1_3913"/>
<protein>
    <submittedName>
        <fullName evidence="1">Uncharacterized protein</fullName>
    </submittedName>
</protein>
<organism evidence="1 2">
    <name type="scientific">Acaryochloris marina (strain MBIC 11017)</name>
    <dbReference type="NCBI Taxonomy" id="329726"/>
    <lineage>
        <taxon>Bacteria</taxon>
        <taxon>Bacillati</taxon>
        <taxon>Cyanobacteriota</taxon>
        <taxon>Cyanophyceae</taxon>
        <taxon>Acaryochloridales</taxon>
        <taxon>Acaryochloridaceae</taxon>
        <taxon>Acaryochloris</taxon>
    </lineage>
</organism>
<accession>B0C878</accession>
<gene>
    <name evidence="1" type="ordered locus">AM1_3913</name>
</gene>
<dbReference type="HOGENOM" id="CLU_3338742_0_0_3"/>
<proteinExistence type="predicted"/>
<dbReference type="STRING" id="329726.AM1_3913"/>
<evidence type="ECO:0000313" key="1">
    <source>
        <dbReference type="EMBL" id="ABW28898.1"/>
    </source>
</evidence>
<dbReference type="Proteomes" id="UP000000268">
    <property type="component" value="Chromosome"/>
</dbReference>
<name>B0C878_ACAM1</name>
<reference evidence="1 2" key="1">
    <citation type="journal article" date="2008" name="Proc. Natl. Acad. Sci. U.S.A.">
        <title>Niche adaptation and genome expansion in the chlorophyll d-producing cyanobacterium Acaryochloris marina.</title>
        <authorList>
            <person name="Swingley W.D."/>
            <person name="Chen M."/>
            <person name="Cheung P.C."/>
            <person name="Conrad A.L."/>
            <person name="Dejesa L.C."/>
            <person name="Hao J."/>
            <person name="Honchak B.M."/>
            <person name="Karbach L.E."/>
            <person name="Kurdoglu A."/>
            <person name="Lahiri S."/>
            <person name="Mastrian S.D."/>
            <person name="Miyashita H."/>
            <person name="Page L."/>
            <person name="Ramakrishna P."/>
            <person name="Satoh S."/>
            <person name="Sattley W.M."/>
            <person name="Shimada Y."/>
            <person name="Taylor H.L."/>
            <person name="Tomo T."/>
            <person name="Tsuchiya T."/>
            <person name="Wang Z.T."/>
            <person name="Raymond J."/>
            <person name="Mimuro M."/>
            <person name="Blankenship R.E."/>
            <person name="Touchman J.W."/>
        </authorList>
    </citation>
    <scope>NUCLEOTIDE SEQUENCE [LARGE SCALE GENOMIC DNA]</scope>
    <source>
        <strain evidence="2">MBIC 11017</strain>
    </source>
</reference>
<keyword evidence="2" id="KW-1185">Reference proteome</keyword>
<evidence type="ECO:0000313" key="2">
    <source>
        <dbReference type="Proteomes" id="UP000000268"/>
    </source>
</evidence>
<dbReference type="AlphaFoldDB" id="B0C878"/>
<sequence>MHIKAECERHDLESDQSLKTCNFWDFYESTLLKYGLE</sequence>